<dbReference type="Gene3D" id="3.10.130.10">
    <property type="entry name" value="Ribonuclease A-like domain"/>
    <property type="match status" value="1"/>
</dbReference>
<dbReference type="InterPro" id="IPR036816">
    <property type="entry name" value="RNaseA-like_dom_sf"/>
</dbReference>
<name>A0A8C5SIR5_LATLA</name>
<reference evidence="2" key="2">
    <citation type="submission" date="2025-09" db="UniProtKB">
        <authorList>
            <consortium name="Ensembl"/>
        </authorList>
    </citation>
    <scope>IDENTIFICATION</scope>
</reference>
<accession>A0A8C5SIR5</accession>
<dbReference type="Proteomes" id="UP000694406">
    <property type="component" value="Unplaced"/>
</dbReference>
<dbReference type="SMART" id="SM00092">
    <property type="entry name" value="RNAse_Pc"/>
    <property type="match status" value="1"/>
</dbReference>
<dbReference type="Ensembl" id="ENSLLTT00000018831.1">
    <property type="protein sequence ID" value="ENSLLTP00000018151.1"/>
    <property type="gene ID" value="ENSLLTG00000013753.1"/>
</dbReference>
<evidence type="ECO:0000313" key="2">
    <source>
        <dbReference type="Ensembl" id="ENSLLTP00000018151.1"/>
    </source>
</evidence>
<dbReference type="InterPro" id="IPR023412">
    <property type="entry name" value="RNaseA_domain"/>
</dbReference>
<dbReference type="AlphaFoldDB" id="A0A8C5SIR5"/>
<keyword evidence="3" id="KW-1185">Reference proteome</keyword>
<protein>
    <recommendedName>
        <fullName evidence="1">Ribonuclease A-domain domain-containing protein</fullName>
    </recommendedName>
</protein>
<dbReference type="SUPFAM" id="SSF54076">
    <property type="entry name" value="RNase A-like"/>
    <property type="match status" value="1"/>
</dbReference>
<dbReference type="Pfam" id="PF00074">
    <property type="entry name" value="RnaseA"/>
    <property type="match status" value="1"/>
</dbReference>
<reference evidence="2" key="1">
    <citation type="submission" date="2025-08" db="UniProtKB">
        <authorList>
            <consortium name="Ensembl"/>
        </authorList>
    </citation>
    <scope>IDENTIFICATION</scope>
</reference>
<evidence type="ECO:0000313" key="3">
    <source>
        <dbReference type="Proteomes" id="UP000694406"/>
    </source>
</evidence>
<feature type="domain" description="Ribonuclease A-domain" evidence="1">
    <location>
        <begin position="12"/>
        <end position="115"/>
    </location>
</feature>
<evidence type="ECO:0000259" key="1">
    <source>
        <dbReference type="SMART" id="SM00092"/>
    </source>
</evidence>
<proteinExistence type="predicted"/>
<sequence length="139" mass="16291">MTPDVTLPILATTENSQNFHSVDYPKTSPPKGVDYCDYMMKARNLCHLRINAFIHAPERDFKKICLKDCDVPWTSANSFSLTLCYDFGRYLELSFNRRIETYCQNGLPIEFSTIRFFFLIKFCSKEKIDQELHFAESLH</sequence>
<organism evidence="2 3">
    <name type="scientific">Laticauda laticaudata</name>
    <name type="common">Blue-ringed sea krait</name>
    <name type="synonym">Blue-lipped sea krait</name>
    <dbReference type="NCBI Taxonomy" id="8630"/>
    <lineage>
        <taxon>Eukaryota</taxon>
        <taxon>Metazoa</taxon>
        <taxon>Chordata</taxon>
        <taxon>Craniata</taxon>
        <taxon>Vertebrata</taxon>
        <taxon>Euteleostomi</taxon>
        <taxon>Lepidosauria</taxon>
        <taxon>Squamata</taxon>
        <taxon>Bifurcata</taxon>
        <taxon>Unidentata</taxon>
        <taxon>Episquamata</taxon>
        <taxon>Toxicofera</taxon>
        <taxon>Serpentes</taxon>
        <taxon>Colubroidea</taxon>
        <taxon>Elapidae</taxon>
        <taxon>Laticaudinae</taxon>
        <taxon>Laticauda</taxon>
    </lineage>
</organism>